<dbReference type="Pfam" id="PF13650">
    <property type="entry name" value="Asp_protease_2"/>
    <property type="match status" value="1"/>
</dbReference>
<dbReference type="GO" id="GO:0004190">
    <property type="term" value="F:aspartic-type endopeptidase activity"/>
    <property type="evidence" value="ECO:0007669"/>
    <property type="project" value="InterPro"/>
</dbReference>
<gene>
    <name evidence="1" type="ORF">FHG85_02280</name>
</gene>
<dbReference type="GO" id="GO:0006508">
    <property type="term" value="P:proteolysis"/>
    <property type="evidence" value="ECO:0007669"/>
    <property type="project" value="InterPro"/>
</dbReference>
<proteinExistence type="predicted"/>
<sequence length="143" mass="15917">MGMTKSVKFKIVDFSEDGYHWLIECHLNGNGFYLVLDTGASRTVIDKNILGDIELEQHPNSLVLGFNSQTDSVSTATLKSFYIGNVEINNFQVAVSDLSFLSSSYYEISGVKIGGVLGCDFLMNYVTSINIKRQRINFKNIGE</sequence>
<name>A0A7D3XL34_9BACT</name>
<dbReference type="InterPro" id="IPR001969">
    <property type="entry name" value="Aspartic_peptidase_AS"/>
</dbReference>
<evidence type="ECO:0000313" key="1">
    <source>
        <dbReference type="EMBL" id="QKG79136.1"/>
    </source>
</evidence>
<evidence type="ECO:0000313" key="2">
    <source>
        <dbReference type="Proteomes" id="UP000500961"/>
    </source>
</evidence>
<dbReference type="Gene3D" id="2.40.70.10">
    <property type="entry name" value="Acid Proteases"/>
    <property type="match status" value="1"/>
</dbReference>
<dbReference type="AlphaFoldDB" id="A0A7D3XL34"/>
<dbReference type="Proteomes" id="UP000500961">
    <property type="component" value="Chromosome"/>
</dbReference>
<protein>
    <recommendedName>
        <fullName evidence="3">Clan AA aspartic protease</fullName>
    </recommendedName>
</protein>
<evidence type="ECO:0008006" key="3">
    <source>
        <dbReference type="Google" id="ProtNLM"/>
    </source>
</evidence>
<dbReference type="SUPFAM" id="SSF50630">
    <property type="entry name" value="Acid proteases"/>
    <property type="match status" value="1"/>
</dbReference>
<keyword evidence="2" id="KW-1185">Reference proteome</keyword>
<dbReference type="EMBL" id="CP041345">
    <property type="protein sequence ID" value="QKG79136.1"/>
    <property type="molecule type" value="Genomic_DNA"/>
</dbReference>
<organism evidence="1 2">
    <name type="scientific">Tenuifilum thalassicum</name>
    <dbReference type="NCBI Taxonomy" id="2590900"/>
    <lineage>
        <taxon>Bacteria</taxon>
        <taxon>Pseudomonadati</taxon>
        <taxon>Bacteroidota</taxon>
        <taxon>Bacteroidia</taxon>
        <taxon>Bacteroidales</taxon>
        <taxon>Tenuifilaceae</taxon>
        <taxon>Tenuifilum</taxon>
    </lineage>
</organism>
<dbReference type="InterPro" id="IPR021109">
    <property type="entry name" value="Peptidase_aspartic_dom_sf"/>
</dbReference>
<dbReference type="RefSeq" id="WP_173072653.1">
    <property type="nucleotide sequence ID" value="NZ_CP041345.1"/>
</dbReference>
<dbReference type="PROSITE" id="PS00141">
    <property type="entry name" value="ASP_PROTEASE"/>
    <property type="match status" value="1"/>
</dbReference>
<accession>A0A7D3XL34</accession>
<reference evidence="1 2" key="1">
    <citation type="submission" date="2019-07" db="EMBL/GenBank/DDBJ databases">
        <title>Thalassofilum flectens gen. nov., sp. nov., a novel moderate thermophilic anaerobe from a shallow sea hot spring in Kunashir Island (Russia), representing a new family in the order Bacteroidales, and proposal of Thalassofilacea fam. nov.</title>
        <authorList>
            <person name="Kochetkova T.V."/>
            <person name="Podosokorskaya O.A."/>
            <person name="Novikov A."/>
            <person name="Elcheninov A.G."/>
            <person name="Toshchakov S.V."/>
            <person name="Kublanov I.V."/>
        </authorList>
    </citation>
    <scope>NUCLEOTIDE SEQUENCE [LARGE SCALE GENOMIC DNA]</scope>
    <source>
        <strain evidence="1 2">38-H</strain>
    </source>
</reference>
<dbReference type="KEGG" id="ttz:FHG85_02280"/>